<proteinExistence type="predicted"/>
<evidence type="ECO:0000259" key="1">
    <source>
        <dbReference type="SMART" id="SM00897"/>
    </source>
</evidence>
<feature type="domain" description="FIST" evidence="1">
    <location>
        <begin position="38"/>
        <end position="244"/>
    </location>
</feature>
<dbReference type="STRING" id="50718.SU60_18695"/>
<dbReference type="PANTHER" id="PTHR40252">
    <property type="entry name" value="BLR0328 PROTEIN"/>
    <property type="match status" value="1"/>
</dbReference>
<dbReference type="InterPro" id="IPR019494">
    <property type="entry name" value="FIST_C"/>
</dbReference>
<feature type="domain" description="FIST C-domain" evidence="2">
    <location>
        <begin position="251"/>
        <end position="377"/>
    </location>
</feature>
<dbReference type="Pfam" id="PF08495">
    <property type="entry name" value="FIST"/>
    <property type="match status" value="1"/>
</dbReference>
<evidence type="ECO:0008006" key="5">
    <source>
        <dbReference type="Google" id="ProtNLM"/>
    </source>
</evidence>
<evidence type="ECO:0000313" key="4">
    <source>
        <dbReference type="Proteomes" id="UP000031977"/>
    </source>
</evidence>
<dbReference type="AlphaFoldDB" id="A0A0C3HN48"/>
<dbReference type="PANTHER" id="PTHR40252:SF2">
    <property type="entry name" value="BLR0328 PROTEIN"/>
    <property type="match status" value="1"/>
</dbReference>
<dbReference type="Proteomes" id="UP000031977">
    <property type="component" value="Unassembled WGS sequence"/>
</dbReference>
<gene>
    <name evidence="3" type="ORF">SU60_18695</name>
</gene>
<evidence type="ECO:0000259" key="2">
    <source>
        <dbReference type="SMART" id="SM01204"/>
    </source>
</evidence>
<organism evidence="3 4">
    <name type="scientific">Vibrio mytili</name>
    <dbReference type="NCBI Taxonomy" id="50718"/>
    <lineage>
        <taxon>Bacteria</taxon>
        <taxon>Pseudomonadati</taxon>
        <taxon>Pseudomonadota</taxon>
        <taxon>Gammaproteobacteria</taxon>
        <taxon>Vibrionales</taxon>
        <taxon>Vibrionaceae</taxon>
        <taxon>Vibrio</taxon>
    </lineage>
</organism>
<dbReference type="SMART" id="SM00897">
    <property type="entry name" value="FIST"/>
    <property type="match status" value="1"/>
</dbReference>
<accession>A0A0C3HN48</accession>
<sequence>MVSLFKKSTKSRDKQDQSSVEILVSTQEQISGITLKGKHRLVIAYLSPDCPSPDNVVREIGRKFSDIPYRLVLMSSGVLGGTELYNQSAGSNQVLFHFFPESLIEKISSFEIPVSQDAEAVERSISSTVKVPFNIDTRDTFGLIYFPGLTAAESYFSEAMLNSSAPLTHLIGGSAGGKLDFSRADVFLNEKGHSDKCVLLYCKLAPDYYYDIFKSHNFKATSNFFDIVDFDASSRVLKAVNIHGSWEVVNPVNALCQLFSCSKSQLNDNLSKHSFAIKNRAGELFIKSIANVNDDGSIAFFSDMDFGERLYIVKQHELSNQTEQDLRQFLSGSKPETMLLNDCVLRRLNNGSSLGRVNCFDDIKASGFSSFGETAFSLHQNETLAALAIFKRDDKRKLYSPFESALLSSMQYKAELGNRRSEQIIAVQSALIEELKTYETAIAHTSSSLKQIHDIIIKSSETYSASKAR</sequence>
<keyword evidence="4" id="KW-1185">Reference proteome</keyword>
<name>A0A0C3HN48_9VIBR</name>
<dbReference type="EMBL" id="JXOK01000078">
    <property type="protein sequence ID" value="KIN09546.1"/>
    <property type="molecule type" value="Genomic_DNA"/>
</dbReference>
<dbReference type="Pfam" id="PF10442">
    <property type="entry name" value="FIST_C"/>
    <property type="match status" value="1"/>
</dbReference>
<evidence type="ECO:0000313" key="3">
    <source>
        <dbReference type="EMBL" id="KIN09546.1"/>
    </source>
</evidence>
<comment type="caution">
    <text evidence="3">The sequence shown here is derived from an EMBL/GenBank/DDBJ whole genome shotgun (WGS) entry which is preliminary data.</text>
</comment>
<protein>
    <recommendedName>
        <fullName evidence="5">Chemotaxis protein</fullName>
    </recommendedName>
</protein>
<dbReference type="SMART" id="SM01204">
    <property type="entry name" value="FIST_C"/>
    <property type="match status" value="1"/>
</dbReference>
<dbReference type="InterPro" id="IPR013702">
    <property type="entry name" value="FIST_domain_N"/>
</dbReference>
<reference evidence="3 4" key="1">
    <citation type="submission" date="2015-01" db="EMBL/GenBank/DDBJ databases">
        <title>Draft genome of Vibrio mytili type strain CAIM 528.</title>
        <authorList>
            <person name="Gonzalez-Castillo A."/>
            <person name="Gomez-Gil B."/>
            <person name="Enciso-Ibarra J."/>
        </authorList>
    </citation>
    <scope>NUCLEOTIDE SEQUENCE [LARGE SCALE GENOMIC DNA]</scope>
    <source>
        <strain evidence="3 4">CAIM 528</strain>
    </source>
</reference>
<dbReference type="RefSeq" id="WP_041156851.1">
    <property type="nucleotide sequence ID" value="NZ_JXOK01000078.1"/>
</dbReference>